<reference evidence="1 2" key="1">
    <citation type="submission" date="2016-07" db="EMBL/GenBank/DDBJ databases">
        <title>Caryophanon latum genome sequencing.</title>
        <authorList>
            <person name="Verma A."/>
            <person name="Pal Y."/>
            <person name="Krishnamurthi S."/>
        </authorList>
    </citation>
    <scope>NUCLEOTIDE SEQUENCE [LARGE SCALE GENOMIC DNA]</scope>
    <source>
        <strain evidence="1 2">DSM 14151</strain>
    </source>
</reference>
<dbReference type="RefSeq" id="WP_066463944.1">
    <property type="nucleotide sequence ID" value="NZ_MATO01000032.1"/>
</dbReference>
<evidence type="ECO:0000313" key="1">
    <source>
        <dbReference type="EMBL" id="OCS90983.1"/>
    </source>
</evidence>
<protein>
    <recommendedName>
        <fullName evidence="3">Antitoxin VbhA domain-containing protein</fullName>
    </recommendedName>
</protein>
<dbReference type="Proteomes" id="UP000093482">
    <property type="component" value="Unassembled WGS sequence"/>
</dbReference>
<sequence>MKNCSQLDRRKQTQSAIAIAAINGGKLTEFTQHLLKQYEDCQITSRELKQAIIQHYTKASKS</sequence>
<keyword evidence="2" id="KW-1185">Reference proteome</keyword>
<comment type="caution">
    <text evidence="1">The sequence shown here is derived from an EMBL/GenBank/DDBJ whole genome shotgun (WGS) entry which is preliminary data.</text>
</comment>
<gene>
    <name evidence="1" type="ORF">A6K76_10455</name>
</gene>
<dbReference type="InterPro" id="IPR033788">
    <property type="entry name" value="VbhA-like"/>
</dbReference>
<dbReference type="EMBL" id="MATO01000032">
    <property type="protein sequence ID" value="OCS90983.1"/>
    <property type="molecule type" value="Genomic_DNA"/>
</dbReference>
<organism evidence="1 2">
    <name type="scientific">Caryophanon latum</name>
    <dbReference type="NCBI Taxonomy" id="33977"/>
    <lineage>
        <taxon>Bacteria</taxon>
        <taxon>Bacillati</taxon>
        <taxon>Bacillota</taxon>
        <taxon>Bacilli</taxon>
        <taxon>Bacillales</taxon>
        <taxon>Caryophanaceae</taxon>
        <taxon>Caryophanon</taxon>
    </lineage>
</organism>
<proteinExistence type="predicted"/>
<evidence type="ECO:0008006" key="3">
    <source>
        <dbReference type="Google" id="ProtNLM"/>
    </source>
</evidence>
<dbReference type="AlphaFoldDB" id="A0A1C0YV03"/>
<name>A0A1C0YV03_9BACL</name>
<dbReference type="CDD" id="cd11586">
    <property type="entry name" value="VbhA_like"/>
    <property type="match status" value="1"/>
</dbReference>
<dbReference type="OrthoDB" id="2738331at2"/>
<accession>A0A1C0YV03</accession>
<evidence type="ECO:0000313" key="2">
    <source>
        <dbReference type="Proteomes" id="UP000093482"/>
    </source>
</evidence>